<comment type="subcellular location">
    <subcellularLocation>
        <location evidence="1">Cell inner membrane</location>
        <topology evidence="1">Multi-pass membrane protein</topology>
    </subcellularLocation>
</comment>
<evidence type="ECO:0000256" key="6">
    <source>
        <dbReference type="ARBA" id="ARBA00022989"/>
    </source>
</evidence>
<feature type="transmembrane region" description="Helical" evidence="8">
    <location>
        <begin position="9"/>
        <end position="26"/>
    </location>
</feature>
<gene>
    <name evidence="9" type="ORF">LSG31_02700</name>
</gene>
<keyword evidence="10" id="KW-1185">Reference proteome</keyword>
<name>A0ABY4CQZ9_9BACL</name>
<keyword evidence="7 8" id="KW-0472">Membrane</keyword>
<dbReference type="PIRSF" id="PIRSF029598">
    <property type="entry name" value="PsiE"/>
    <property type="match status" value="1"/>
</dbReference>
<feature type="transmembrane region" description="Helical" evidence="8">
    <location>
        <begin position="46"/>
        <end position="67"/>
    </location>
</feature>
<dbReference type="InterPro" id="IPR020948">
    <property type="entry name" value="P_starv_induced_PsiE-like"/>
</dbReference>
<dbReference type="Pfam" id="PF06146">
    <property type="entry name" value="PsiE"/>
    <property type="match status" value="1"/>
</dbReference>
<dbReference type="Proteomes" id="UP000830167">
    <property type="component" value="Chromosome"/>
</dbReference>
<feature type="transmembrane region" description="Helical" evidence="8">
    <location>
        <begin position="74"/>
        <end position="91"/>
    </location>
</feature>
<evidence type="ECO:0000313" key="9">
    <source>
        <dbReference type="EMBL" id="UOF92754.1"/>
    </source>
</evidence>
<evidence type="ECO:0000313" key="10">
    <source>
        <dbReference type="Proteomes" id="UP000830167"/>
    </source>
</evidence>
<evidence type="ECO:0000256" key="5">
    <source>
        <dbReference type="ARBA" id="ARBA00022692"/>
    </source>
</evidence>
<dbReference type="InterPro" id="IPR009315">
    <property type="entry name" value="P_starv_induced_PsiE"/>
</dbReference>
<evidence type="ECO:0000256" key="4">
    <source>
        <dbReference type="ARBA" id="ARBA00022475"/>
    </source>
</evidence>
<evidence type="ECO:0000256" key="2">
    <source>
        <dbReference type="ARBA" id="ARBA00005632"/>
    </source>
</evidence>
<proteinExistence type="inferred from homology"/>
<feature type="transmembrane region" description="Helical" evidence="8">
    <location>
        <begin position="97"/>
        <end position="117"/>
    </location>
</feature>
<sequence>MFANFFQKLLNASLIGLGIILCYFLLNELFYILKEAFNPGDVEHDVLERVLVFFLYFGFISMIVKYFKEHYHFPLRYLIYIGITATVRFIIVNRQNVYENLILSIVILVLMLSYLMLTPKLFLNRVRDEG</sequence>
<dbReference type="EMBL" id="CP089291">
    <property type="protein sequence ID" value="UOF92754.1"/>
    <property type="molecule type" value="Genomic_DNA"/>
</dbReference>
<comment type="similarity">
    <text evidence="2">Belongs to the PsiE family.</text>
</comment>
<organism evidence="9 10">
    <name type="scientific">Fodinisporobacter ferrooxydans</name>
    <dbReference type="NCBI Taxonomy" id="2901836"/>
    <lineage>
        <taxon>Bacteria</taxon>
        <taxon>Bacillati</taxon>
        <taxon>Bacillota</taxon>
        <taxon>Bacilli</taxon>
        <taxon>Bacillales</taxon>
        <taxon>Alicyclobacillaceae</taxon>
        <taxon>Fodinisporobacter</taxon>
    </lineage>
</organism>
<reference evidence="9" key="1">
    <citation type="submission" date="2021-12" db="EMBL/GenBank/DDBJ databases">
        <title>Alicyclobacillaceae gen. nov., sp. nov., isolated from chalcocite enrichment system.</title>
        <authorList>
            <person name="Jiang Z."/>
        </authorList>
    </citation>
    <scope>NUCLEOTIDE SEQUENCE</scope>
    <source>
        <strain evidence="9">MYW30-H2</strain>
    </source>
</reference>
<evidence type="ECO:0000256" key="8">
    <source>
        <dbReference type="SAM" id="Phobius"/>
    </source>
</evidence>
<evidence type="ECO:0000256" key="7">
    <source>
        <dbReference type="ARBA" id="ARBA00023136"/>
    </source>
</evidence>
<evidence type="ECO:0000256" key="1">
    <source>
        <dbReference type="ARBA" id="ARBA00004429"/>
    </source>
</evidence>
<keyword evidence="5 8" id="KW-0812">Transmembrane</keyword>
<dbReference type="PANTHER" id="PTHR37819">
    <property type="entry name" value="PROTEIN PSIE"/>
    <property type="match status" value="1"/>
</dbReference>
<protein>
    <recommendedName>
        <fullName evidence="3">Protein PsiE</fullName>
    </recommendedName>
</protein>
<keyword evidence="6 8" id="KW-1133">Transmembrane helix</keyword>
<evidence type="ECO:0000256" key="3">
    <source>
        <dbReference type="ARBA" id="ARBA00021903"/>
    </source>
</evidence>
<accession>A0ABY4CQZ9</accession>
<keyword evidence="4" id="KW-1003">Cell membrane</keyword>
<dbReference type="PANTHER" id="PTHR37819:SF1">
    <property type="entry name" value="PROTEIN PSIE"/>
    <property type="match status" value="1"/>
</dbReference>